<evidence type="ECO:0000256" key="2">
    <source>
        <dbReference type="ARBA" id="ARBA00022475"/>
    </source>
</evidence>
<organism evidence="7 8">
    <name type="scientific">Mumia xiangluensis</name>
    <dbReference type="NCBI Taxonomy" id="1678900"/>
    <lineage>
        <taxon>Bacteria</taxon>
        <taxon>Bacillati</taxon>
        <taxon>Actinomycetota</taxon>
        <taxon>Actinomycetes</taxon>
        <taxon>Propionibacteriales</taxon>
        <taxon>Nocardioidaceae</taxon>
        <taxon>Mumia</taxon>
    </lineage>
</organism>
<evidence type="ECO:0000256" key="4">
    <source>
        <dbReference type="ARBA" id="ARBA00022989"/>
    </source>
</evidence>
<keyword evidence="2" id="KW-1003">Cell membrane</keyword>
<keyword evidence="8" id="KW-1185">Reference proteome</keyword>
<feature type="transmembrane region" description="Helical" evidence="6">
    <location>
        <begin position="38"/>
        <end position="58"/>
    </location>
</feature>
<comment type="caution">
    <text evidence="7">The sequence shown here is derived from an EMBL/GenBank/DDBJ whole genome shotgun (WGS) entry which is preliminary data.</text>
</comment>
<accession>A0ABW1QKE2</accession>
<keyword evidence="4 6" id="KW-1133">Transmembrane helix</keyword>
<dbReference type="InterPro" id="IPR022791">
    <property type="entry name" value="L-PG_synthase/AglD"/>
</dbReference>
<evidence type="ECO:0000313" key="7">
    <source>
        <dbReference type="EMBL" id="MFC6149906.1"/>
    </source>
</evidence>
<keyword evidence="3 6" id="KW-0812">Transmembrane</keyword>
<evidence type="ECO:0000256" key="3">
    <source>
        <dbReference type="ARBA" id="ARBA00022692"/>
    </source>
</evidence>
<dbReference type="PANTHER" id="PTHR40277">
    <property type="entry name" value="BLL5419 PROTEIN"/>
    <property type="match status" value="1"/>
</dbReference>
<protein>
    <submittedName>
        <fullName evidence="7">Lysylphosphatidylglycerol synthase domain-containing protein</fullName>
    </submittedName>
</protein>
<feature type="transmembrane region" description="Helical" evidence="6">
    <location>
        <begin position="255"/>
        <end position="272"/>
    </location>
</feature>
<dbReference type="PANTHER" id="PTHR40277:SF1">
    <property type="entry name" value="BLL5419 PROTEIN"/>
    <property type="match status" value="1"/>
</dbReference>
<feature type="transmembrane region" description="Helical" evidence="6">
    <location>
        <begin position="227"/>
        <end position="248"/>
    </location>
</feature>
<evidence type="ECO:0000256" key="6">
    <source>
        <dbReference type="SAM" id="Phobius"/>
    </source>
</evidence>
<dbReference type="Pfam" id="PF03706">
    <property type="entry name" value="LPG_synthase_TM"/>
    <property type="match status" value="1"/>
</dbReference>
<evidence type="ECO:0000256" key="5">
    <source>
        <dbReference type="ARBA" id="ARBA00023136"/>
    </source>
</evidence>
<name>A0ABW1QKE2_9ACTN</name>
<dbReference type="RefSeq" id="WP_228552811.1">
    <property type="nucleotide sequence ID" value="NZ_JBHSQL010000007.1"/>
</dbReference>
<feature type="transmembrane region" description="Helical" evidence="6">
    <location>
        <begin position="151"/>
        <end position="178"/>
    </location>
</feature>
<dbReference type="EMBL" id="JBHSQL010000007">
    <property type="protein sequence ID" value="MFC6149906.1"/>
    <property type="molecule type" value="Genomic_DNA"/>
</dbReference>
<proteinExistence type="predicted"/>
<reference evidence="8" key="1">
    <citation type="journal article" date="2019" name="Int. J. Syst. Evol. Microbiol.">
        <title>The Global Catalogue of Microorganisms (GCM) 10K type strain sequencing project: providing services to taxonomists for standard genome sequencing and annotation.</title>
        <authorList>
            <consortium name="The Broad Institute Genomics Platform"/>
            <consortium name="The Broad Institute Genome Sequencing Center for Infectious Disease"/>
            <person name="Wu L."/>
            <person name="Ma J."/>
        </authorList>
    </citation>
    <scope>NUCLEOTIDE SEQUENCE [LARGE SCALE GENOMIC DNA]</scope>
    <source>
        <strain evidence="8">CGMCC 4.7198</strain>
    </source>
</reference>
<evidence type="ECO:0000313" key="8">
    <source>
        <dbReference type="Proteomes" id="UP001596097"/>
    </source>
</evidence>
<feature type="transmembrane region" description="Helical" evidence="6">
    <location>
        <begin position="278"/>
        <end position="295"/>
    </location>
</feature>
<comment type="subcellular location">
    <subcellularLocation>
        <location evidence="1">Cell membrane</location>
        <topology evidence="1">Multi-pass membrane protein</topology>
    </subcellularLocation>
</comment>
<dbReference type="Proteomes" id="UP001596097">
    <property type="component" value="Unassembled WGS sequence"/>
</dbReference>
<keyword evidence="5 6" id="KW-0472">Membrane</keyword>
<evidence type="ECO:0000256" key="1">
    <source>
        <dbReference type="ARBA" id="ARBA00004651"/>
    </source>
</evidence>
<feature type="transmembrane region" description="Helical" evidence="6">
    <location>
        <begin position="124"/>
        <end position="145"/>
    </location>
</feature>
<feature type="transmembrane region" description="Helical" evidence="6">
    <location>
        <begin position="199"/>
        <end position="221"/>
    </location>
</feature>
<sequence>MTRAVRILAPVGVLAVLVLTLGTQPVVDGFRATTQSSGAPAGVVAALVLTALSTLCAARRWQVVSAELGAPIGLGDAVRAYYRSQLLNVTLPLGVAGDVHRGVVHGRDTDDTARGLRTVAWERLAGQTVCVVVAAGVLLSVPSPLRSATGAVLTSLLVTVAVVLVVAIAAGAALPAAWRDVLTGDVRRVLRRRWCTAQLVGLSILAFCGHVAVFLVAVRVAAPALDLVAALPAALLVLLAASVPMSIAGWGPREGAAAWAFAAGGLGAHQGLEVSVVYGLLALLATAPGVAVLLLDARGRIRAHAPSPMTGAADA</sequence>
<gene>
    <name evidence="7" type="ORF">ACFPYK_10895</name>
</gene>